<evidence type="ECO:0000259" key="9">
    <source>
        <dbReference type="Pfam" id="PF14686"/>
    </source>
</evidence>
<evidence type="ECO:0000256" key="6">
    <source>
        <dbReference type="ARBA" id="ARBA00022729"/>
    </source>
</evidence>
<dbReference type="SUPFAM" id="SSF74650">
    <property type="entry name" value="Galactose mutarotase-like"/>
    <property type="match status" value="1"/>
</dbReference>
<dbReference type="InterPro" id="IPR029411">
    <property type="entry name" value="RG-lyase_III"/>
</dbReference>
<dbReference type="Gene3D" id="2.60.120.260">
    <property type="entry name" value="Galactose-binding domain-like"/>
    <property type="match status" value="1"/>
</dbReference>
<dbReference type="InterPro" id="IPR029413">
    <property type="entry name" value="RG-lyase_II"/>
</dbReference>
<accession>A0A200R4F6</accession>
<dbReference type="InParanoid" id="A0A200R4F6"/>
<dbReference type="PANTHER" id="PTHR32018:SF1">
    <property type="entry name" value="RHAMNOGALACTURONAN ENDOLYASE"/>
    <property type="match status" value="1"/>
</dbReference>
<sequence>MLPCSSTSELCIFSDIGTRGTNYDQMNPEPNSRSQSSIWVLVLYSRPNVGLDSSLATKPKGLHQLHKQMMSCTEASRLLLLIIIVNCALKYTLASDTIPGDIGVQLHVHDDQVVMDNGLVQVNLSSPSGFITGIQYNGTDNLLEVLNNEETRGYWDLYWTHQGDRGSQFFPSGFITGIQYNGSDNLLEVLNNEETRGYWDLYWTHQGDRGSQFFINGTNFKVIVQNESQVEISFSKTWNSSDDKDVPLNTDIRFVMLKGSSGFYTYGIYERLNGWPDFNLNRTRVAFKLRKDKFRYVAVGKTRQRPMPLPEDRVPPRGKLLQFKEAALLVDPVEPEFKGQVDDKYMYSSNNEDIKVHGWVSSDPLVGFWQITASDEYRSGGPLKQDLTSHVGPTSLTVFLSSHYMGQDAIPIFQNGEPWKKVFGPVFIYLNTGPPGTNETALWDDADKQVLQETESWPYSFIASDDFPKSDQRGSVHGKLLVRDRYINDKEDIPAESAYVGLALPGEVGSWQRECKGYQFWTRAGPDGSFSIKNVHAGDYNLYAWVPGFIGDYKYEKPITVNPGGAIELGEDLVFEPPRNGPTLWEIGIPDRTAAEFFVPDVDPRYVNPLYLKQDRFRQYGLWERYSELYPKEDLVYTINASDYCKDWFYAQVTRNVGTAYKSTTWQIKFMLDDVDGSAPYKLRVALASTTGAELQVRVNDLNVPIPHFTTGGMYKDNAIARHGIHGLYLLFNVDVKSDWLRKGENTIFLTQALAEGPFQGIMYDYIRLEAPAAGPVPESKPGPELVPEPAKKYGLNFRRGARISN</sequence>
<dbReference type="InterPro" id="IPR010325">
    <property type="entry name" value="Rhamnogal_lyase"/>
</dbReference>
<organism evidence="10 11">
    <name type="scientific">Macleaya cordata</name>
    <name type="common">Five-seeded plume-poppy</name>
    <name type="synonym">Bocconia cordata</name>
    <dbReference type="NCBI Taxonomy" id="56857"/>
    <lineage>
        <taxon>Eukaryota</taxon>
        <taxon>Viridiplantae</taxon>
        <taxon>Streptophyta</taxon>
        <taxon>Embryophyta</taxon>
        <taxon>Tracheophyta</taxon>
        <taxon>Spermatophyta</taxon>
        <taxon>Magnoliopsida</taxon>
        <taxon>Ranunculales</taxon>
        <taxon>Papaveraceae</taxon>
        <taxon>Papaveroideae</taxon>
        <taxon>Macleaya</taxon>
    </lineage>
</organism>
<dbReference type="CDD" id="cd10316">
    <property type="entry name" value="RGL4_M"/>
    <property type="match status" value="1"/>
</dbReference>
<evidence type="ECO:0000256" key="7">
    <source>
        <dbReference type="ARBA" id="ARBA00023239"/>
    </source>
</evidence>
<dbReference type="SUPFAM" id="SSF49452">
    <property type="entry name" value="Starch-binding domain-like"/>
    <property type="match status" value="1"/>
</dbReference>
<dbReference type="CDD" id="cd10320">
    <property type="entry name" value="RGL4_N"/>
    <property type="match status" value="1"/>
</dbReference>
<dbReference type="FunFam" id="2.60.40.1120:FF:000033">
    <property type="entry name" value="Rhamnogalacturonate lyase B"/>
    <property type="match status" value="1"/>
</dbReference>
<dbReference type="EC" id="4.2.2.23" evidence="4"/>
<dbReference type="Proteomes" id="UP000195402">
    <property type="component" value="Unassembled WGS sequence"/>
</dbReference>
<evidence type="ECO:0000256" key="1">
    <source>
        <dbReference type="ARBA" id="ARBA00001324"/>
    </source>
</evidence>
<protein>
    <recommendedName>
        <fullName evidence="4">rhamnogalacturonan endolyase</fullName>
        <ecNumber evidence="4">4.2.2.23</ecNumber>
    </recommendedName>
</protein>
<dbReference type="OMA" id="EETRGYW"/>
<keyword evidence="7 10" id="KW-0456">Lyase</keyword>
<dbReference type="Pfam" id="PF14683">
    <property type="entry name" value="CBM-like"/>
    <property type="match status" value="1"/>
</dbReference>
<dbReference type="AlphaFoldDB" id="A0A200R4F6"/>
<dbReference type="GO" id="GO:0005975">
    <property type="term" value="P:carbohydrate metabolic process"/>
    <property type="evidence" value="ECO:0007669"/>
    <property type="project" value="InterPro"/>
</dbReference>
<dbReference type="InterPro" id="IPR013784">
    <property type="entry name" value="Carb-bd-like_fold"/>
</dbReference>
<dbReference type="Gene3D" id="2.70.98.10">
    <property type="match status" value="1"/>
</dbReference>
<keyword evidence="5" id="KW-0964">Secreted</keyword>
<keyword evidence="11" id="KW-1185">Reference proteome</keyword>
<dbReference type="CDD" id="cd10317">
    <property type="entry name" value="RGL4_C"/>
    <property type="match status" value="1"/>
</dbReference>
<evidence type="ECO:0000256" key="5">
    <source>
        <dbReference type="ARBA" id="ARBA00022525"/>
    </source>
</evidence>
<dbReference type="InterPro" id="IPR008979">
    <property type="entry name" value="Galactose-bd-like_sf"/>
</dbReference>
<dbReference type="PANTHER" id="PTHR32018">
    <property type="entry name" value="RHAMNOGALACTURONATE LYASE FAMILY PROTEIN"/>
    <property type="match status" value="1"/>
</dbReference>
<feature type="domain" description="Rhamnogalacturonan lyase" evidence="9">
    <location>
        <begin position="496"/>
        <end position="568"/>
    </location>
</feature>
<reference evidence="10 11" key="1">
    <citation type="journal article" date="2017" name="Mol. Plant">
        <title>The Genome of Medicinal Plant Macleaya cordata Provides New Insights into Benzylisoquinoline Alkaloids Metabolism.</title>
        <authorList>
            <person name="Liu X."/>
            <person name="Liu Y."/>
            <person name="Huang P."/>
            <person name="Ma Y."/>
            <person name="Qing Z."/>
            <person name="Tang Q."/>
            <person name="Cao H."/>
            <person name="Cheng P."/>
            <person name="Zheng Y."/>
            <person name="Yuan Z."/>
            <person name="Zhou Y."/>
            <person name="Liu J."/>
            <person name="Tang Z."/>
            <person name="Zhuo Y."/>
            <person name="Zhang Y."/>
            <person name="Yu L."/>
            <person name="Huang J."/>
            <person name="Yang P."/>
            <person name="Peng Q."/>
            <person name="Zhang J."/>
            <person name="Jiang W."/>
            <person name="Zhang Z."/>
            <person name="Lin K."/>
            <person name="Ro D.K."/>
            <person name="Chen X."/>
            <person name="Xiong X."/>
            <person name="Shang Y."/>
            <person name="Huang S."/>
            <person name="Zeng J."/>
        </authorList>
    </citation>
    <scope>NUCLEOTIDE SEQUENCE [LARGE SCALE GENOMIC DNA]</scope>
    <source>
        <strain evidence="11">cv. BLH2017</strain>
        <tissue evidence="10">Root</tissue>
    </source>
</reference>
<keyword evidence="6" id="KW-0732">Signal</keyword>
<evidence type="ECO:0000256" key="4">
    <source>
        <dbReference type="ARBA" id="ARBA00012437"/>
    </source>
</evidence>
<comment type="caution">
    <text evidence="10">The sequence shown here is derived from an EMBL/GenBank/DDBJ whole genome shotgun (WGS) entry which is preliminary data.</text>
</comment>
<comment type="similarity">
    <text evidence="3">Belongs to the polysaccharide lyase 4 family.</text>
</comment>
<proteinExistence type="inferred from homology"/>
<dbReference type="SUPFAM" id="SSF49785">
    <property type="entry name" value="Galactose-binding domain-like"/>
    <property type="match status" value="1"/>
</dbReference>
<evidence type="ECO:0000313" key="11">
    <source>
        <dbReference type="Proteomes" id="UP000195402"/>
    </source>
</evidence>
<dbReference type="GO" id="GO:0005576">
    <property type="term" value="C:extracellular region"/>
    <property type="evidence" value="ECO:0007669"/>
    <property type="project" value="UniProtKB-SubCell"/>
</dbReference>
<evidence type="ECO:0000259" key="8">
    <source>
        <dbReference type="Pfam" id="PF14683"/>
    </source>
</evidence>
<dbReference type="Pfam" id="PF14686">
    <property type="entry name" value="fn3_3"/>
    <property type="match status" value="1"/>
</dbReference>
<comment type="catalytic activity">
    <reaction evidence="1">
        <text>Endotype eliminative cleavage of L-alpha-rhamnopyranosyl-(1-&gt;4)-alpha-D-galactopyranosyluronic acid bonds of rhamnogalacturonan I domains in ramified hairy regions of pectin leaving L-rhamnopyranose at the reducing end and 4-deoxy-4,5-unsaturated D-galactopyranosyluronic acid at the non-reducing end.</text>
        <dbReference type="EC" id="4.2.2.23"/>
    </reaction>
</comment>
<feature type="domain" description="Rhamnogalacturonan lyase" evidence="8">
    <location>
        <begin position="583"/>
        <end position="769"/>
    </location>
</feature>
<dbReference type="OrthoDB" id="2130367at2759"/>
<evidence type="ECO:0000256" key="2">
    <source>
        <dbReference type="ARBA" id="ARBA00004613"/>
    </source>
</evidence>
<dbReference type="InterPro" id="IPR011013">
    <property type="entry name" value="Gal_mutarotase_sf_dom"/>
</dbReference>
<dbReference type="GO" id="GO:0030246">
    <property type="term" value="F:carbohydrate binding"/>
    <property type="evidence" value="ECO:0007669"/>
    <property type="project" value="InterPro"/>
</dbReference>
<dbReference type="InterPro" id="IPR051850">
    <property type="entry name" value="Polysacch_Lyase_4"/>
</dbReference>
<dbReference type="GO" id="GO:0102210">
    <property type="term" value="F:rhamnogalacturonan endolyase activity"/>
    <property type="evidence" value="ECO:0007669"/>
    <property type="project" value="UniProtKB-EC"/>
</dbReference>
<name>A0A200R4F6_MACCD</name>
<dbReference type="EMBL" id="MVGT01000438">
    <property type="protein sequence ID" value="OVA17592.1"/>
    <property type="molecule type" value="Genomic_DNA"/>
</dbReference>
<evidence type="ECO:0000313" key="10">
    <source>
        <dbReference type="EMBL" id="OVA17592.1"/>
    </source>
</evidence>
<comment type="subcellular location">
    <subcellularLocation>
        <location evidence="2">Secreted</location>
    </subcellularLocation>
</comment>
<dbReference type="Pfam" id="PF06045">
    <property type="entry name" value="Rhamnogal_lyase"/>
    <property type="match status" value="2"/>
</dbReference>
<gene>
    <name evidence="10" type="ORF">BVC80_1837g426</name>
</gene>
<dbReference type="STRING" id="56857.A0A200R4F6"/>
<evidence type="ECO:0000256" key="3">
    <source>
        <dbReference type="ARBA" id="ARBA00010418"/>
    </source>
</evidence>
<dbReference type="InterPro" id="IPR014718">
    <property type="entry name" value="GH-type_carb-bd"/>
</dbReference>
<dbReference type="Gene3D" id="2.60.40.1120">
    <property type="entry name" value="Carboxypeptidase-like, regulatory domain"/>
    <property type="match status" value="1"/>
</dbReference>